<dbReference type="Proteomes" id="UP000318571">
    <property type="component" value="Chromosome 1"/>
</dbReference>
<dbReference type="AlphaFoldDB" id="A0A553NSZ7"/>
<gene>
    <name evidence="1" type="ORF">TCAL_16531</name>
</gene>
<sequence>MALSTSRPTDAESPTEYIRALSLSSLCQQTSLSCGTAEPLSPSLLDYSLNGSRYLSLVQSSGVSISAEQISGREHAPHFETSIPINDKGIPFDVELFFQREPCMLKVSKAILGMISGELKAAQILFQLINLLDQSGFRNKRKE</sequence>
<evidence type="ECO:0000313" key="1">
    <source>
        <dbReference type="EMBL" id="TRY68561.1"/>
    </source>
</evidence>
<organism evidence="1 2">
    <name type="scientific">Tigriopus californicus</name>
    <name type="common">Marine copepod</name>
    <dbReference type="NCBI Taxonomy" id="6832"/>
    <lineage>
        <taxon>Eukaryota</taxon>
        <taxon>Metazoa</taxon>
        <taxon>Ecdysozoa</taxon>
        <taxon>Arthropoda</taxon>
        <taxon>Crustacea</taxon>
        <taxon>Multicrustacea</taxon>
        <taxon>Hexanauplia</taxon>
        <taxon>Copepoda</taxon>
        <taxon>Harpacticoida</taxon>
        <taxon>Harpacticidae</taxon>
        <taxon>Tigriopus</taxon>
    </lineage>
</organism>
<evidence type="ECO:0000313" key="2">
    <source>
        <dbReference type="Proteomes" id="UP000318571"/>
    </source>
</evidence>
<keyword evidence="2" id="KW-1185">Reference proteome</keyword>
<proteinExistence type="predicted"/>
<dbReference type="EMBL" id="VCGU01000010">
    <property type="protein sequence ID" value="TRY68561.1"/>
    <property type="molecule type" value="Genomic_DNA"/>
</dbReference>
<comment type="caution">
    <text evidence="1">The sequence shown here is derived from an EMBL/GenBank/DDBJ whole genome shotgun (WGS) entry which is preliminary data.</text>
</comment>
<protein>
    <submittedName>
        <fullName evidence="1">Uncharacterized protein</fullName>
    </submittedName>
</protein>
<name>A0A553NSZ7_TIGCA</name>
<dbReference type="PROSITE" id="PS51257">
    <property type="entry name" value="PROKAR_LIPOPROTEIN"/>
    <property type="match status" value="1"/>
</dbReference>
<accession>A0A553NSZ7</accession>
<reference evidence="1 2" key="1">
    <citation type="journal article" date="2018" name="Nat. Ecol. Evol.">
        <title>Genomic signatures of mitonuclear coevolution across populations of Tigriopus californicus.</title>
        <authorList>
            <person name="Barreto F.S."/>
            <person name="Watson E.T."/>
            <person name="Lima T.G."/>
            <person name="Willett C.S."/>
            <person name="Edmands S."/>
            <person name="Li W."/>
            <person name="Burton R.S."/>
        </authorList>
    </citation>
    <scope>NUCLEOTIDE SEQUENCE [LARGE SCALE GENOMIC DNA]</scope>
    <source>
        <strain evidence="1 2">San Diego</strain>
    </source>
</reference>